<feature type="region of interest" description="Disordered" evidence="2">
    <location>
        <begin position="271"/>
        <end position="305"/>
    </location>
</feature>
<evidence type="ECO:0000256" key="1">
    <source>
        <dbReference type="ARBA" id="ARBA00022801"/>
    </source>
</evidence>
<organism evidence="4 5">
    <name type="scientific">Prorocentrum cordatum</name>
    <dbReference type="NCBI Taxonomy" id="2364126"/>
    <lineage>
        <taxon>Eukaryota</taxon>
        <taxon>Sar</taxon>
        <taxon>Alveolata</taxon>
        <taxon>Dinophyceae</taxon>
        <taxon>Prorocentrales</taxon>
        <taxon>Prorocentraceae</taxon>
        <taxon>Prorocentrum</taxon>
    </lineage>
</organism>
<feature type="compositionally biased region" description="Basic and acidic residues" evidence="2">
    <location>
        <begin position="2881"/>
        <end position="2909"/>
    </location>
</feature>
<dbReference type="Pfam" id="PF08706">
    <property type="entry name" value="D5_N"/>
    <property type="match status" value="1"/>
</dbReference>
<feature type="compositionally biased region" description="Low complexity" evidence="2">
    <location>
        <begin position="437"/>
        <end position="450"/>
    </location>
</feature>
<feature type="region of interest" description="Disordered" evidence="2">
    <location>
        <begin position="432"/>
        <end position="494"/>
    </location>
</feature>
<dbReference type="InterPro" id="IPR014818">
    <property type="entry name" value="Phage/plasmid_primase_P4_C"/>
</dbReference>
<name>A0ABN9VGM0_9DINO</name>
<feature type="region of interest" description="Disordered" evidence="2">
    <location>
        <begin position="644"/>
        <end position="665"/>
    </location>
</feature>
<feature type="domain" description="Bacteriophage/plasmid primase P4 C-terminal" evidence="3">
    <location>
        <begin position="1219"/>
        <end position="1354"/>
    </location>
</feature>
<feature type="compositionally biased region" description="Low complexity" evidence="2">
    <location>
        <begin position="475"/>
        <end position="484"/>
    </location>
</feature>
<feature type="region of interest" description="Disordered" evidence="2">
    <location>
        <begin position="1473"/>
        <end position="1502"/>
    </location>
</feature>
<dbReference type="PANTHER" id="PTHR35372:SF2">
    <property type="entry name" value="SF3 HELICASE DOMAIN-CONTAINING PROTEIN"/>
    <property type="match status" value="1"/>
</dbReference>
<gene>
    <name evidence="4" type="ORF">PCOR1329_LOCUS57839</name>
</gene>
<keyword evidence="1" id="KW-0378">Hydrolase</keyword>
<feature type="region of interest" description="Disordered" evidence="2">
    <location>
        <begin position="2876"/>
        <end position="2909"/>
    </location>
</feature>
<keyword evidence="5" id="KW-1185">Reference proteome</keyword>
<feature type="compositionally biased region" description="Gly residues" evidence="2">
    <location>
        <begin position="346"/>
        <end position="357"/>
    </location>
</feature>
<feature type="compositionally biased region" description="Basic and acidic residues" evidence="2">
    <location>
        <begin position="1156"/>
        <end position="1167"/>
    </location>
</feature>
<evidence type="ECO:0000256" key="2">
    <source>
        <dbReference type="SAM" id="MobiDB-lite"/>
    </source>
</evidence>
<sequence length="2909" mass="319741">MAALNDDLFEYAEFQVDEQDPNQHVDWKLLPMRQAYRVWAGEGTMYLGSMHDGLYKYHLTPCVAPFIADHGLVWKPTNGSRPWVFTRRVAPATIEIDAAGFERDAGAIHLHVTCDRDGDVRNHVLRTSESSTVQMVKSELRVAMGWPPYTPVAWAGIDDAAKRQNVRFEILKATFGGWISAVPPRSLGIAGAMEADRAAGAQMQLPMSPRAYNRLVRELKYVNANILGRPAHGYQANPAGTKVKFAGGLLPAAPASLKAWWRKYFQEGASRAGAAGPTPGPSRPKPAARLAKSRRQVSAARDRSGSGLVDIEAFDDVLAEFAVPRTTLTPVAPATHRRRHARARPGGAGAGRRGAGVDGVAPNEGMTDSARGDASSGGADATLEQASPVQSVLESNGEEVAASTFGDAPIGGRGAAPDQDLAEFAEGLNHDLSAESAPGGAPPGCAGATPKQEVGEFVEEPREDSAESAEEPDQGSAALAPCGAPAGGKGASPEHAAAEIIDELNRGMTELALEGLSAGGCEDGEPERFHAKFVEEQDDLFVRCRMGIFTLEEIVQQAEALEKRYGAIAWRLIYLLRTMPDILCESVPVEWSGAPWQSVGGSGTPLGEMDHASTLEYQRVLQERLERNGGRDLVMDAEARRRRDFPEEFPASGRTTAPSFETPPPKERFEAEAAVAQVHAEDGCDRHRGRRGQGGSDKLLPSFHLRASFDHLELPHAQCAFTAAQVELYHLSRRMTHDQFLREKGILEQVASRRAVLLAWLLWEEGCWKPDFDARAKRFLAAVGRPLAAGGSRGPAGGAPRLVDDELSQEEKRMRTVSAVKQSLEYVEMQLRCSTGELGEEDRPATPDPALPHVSKRDWEKSVQQWRHATSRALAATPVDAAALAAVGRLGAWTTESPPILRGVDVLTQSGNCIVQSYAVVTGDFRGAIEYCQQRPVRRGATRLYADVAAHFNFSLGFAGLEVAQDGRHALRPGLYFFHIRLHCRPVVVPPESELACVWRGYERIFIRIATLARKVDEIGGQLLFIDGGWRFPVCAGLRAGGGPGAEDELAPVGNEAGGAGSAPPLQLTQELSRILPPGVGEDRPRQAGDGAAAAEEECKASAAGTRPGDGAAAAEGEEEREAFAAGSQAGEGEASAAGPSASPPLPDDDMAGAFEKPKEKPPAHSLTEHLDKHLGKHVGMANKNEVILKYLVDLDLSVDNSMLLQAECVYLFFQSEERSLLYHISHGAWYTWGEQGWTQKDGSNRVMEFMQTGFLKAARDVRKLARQRQCFPPTADGEEHIRTAFLDKLVAAVEGKGTVKALMDQCAIFFKLDPVFDANPDILQCRNCVLDLAKNCFRESRPSDMTNRSSSVAIPKEWLEDPSLVMPQSLGQRTMVWNSLWSIWKRGEGGFHPGDHFDELGDCDRENFEFFISLVARLLEGRPLQKVVMPFSERGRNSKGLLEKMLESVFGSYYAPVKNTIFLEERRTEDEHNAGALDRQGARIAATNEPPEQPWSNSTFKNKVSRDKVPCRGCNSKVVEKHSPTYTFLFSTNGPVRFAVPPKNSEKDRILVLRMPNKFVDDGDKFTSPRQFRKDPKIEDRAMSEDFGLGFLLILVQRRQKVQDLDELVGRGTKTSRFWVEKWFSAEQTGDEPAAASAPPSAEVTEQAVQTCKEDHARLSVKGAGRVVPEWEIVKDDPVNRGKRSERFLELQKVMRNAGRVGATLMRVTSFVSRKKHSQKAIELLPLDVALYDAIFSDADVFGSLSSYAYPPFHDSFAQKDGCLAFAETPDSARPPSPAHALVYRVPSLVHLAGLSAEASRMAADPNVSPEDRNRCSSWLQRAREEGQETQVGPSCFQWLDEEYSQLDGVGRAYAPGHSCQAARRSARASSWGDLPVVEWDFRVAAYSRLLWELRQVAPPEEGEGARFDQIERYVASPTPWREKIAEYYGISVGEAKQLLNRLVYPRGRCRPNEEWEPGAGDRGSHVLPCVLELRHQLAGAVTVIAAKSARFQHIASMEKTKSAEHPESTAIALFLQDSENVALGQLLEFQSYHNIQPVCLCFDAIYFVPPPFLLAGDRLEQLTRTASDAMFAAAGVRIKRARASRELSDQDDASASLAFYLNSLVRRRLAAPQRSTCVGVPSEEPPAKRSRLTGKRTPQAAAAAANEAVYAQCMAAGHNCVPWSFLALSKNLVHSQKFLEFAFSPGPHNYADAVDAAQDFHSLDVVDNNDLQSLEPGGYMLHARGDPGHATPLVIAANEQPVILLPGAGGVPEPCVVDLAAQRCDIAWAFRGPATDGRDVRSGDGLLEMAGADDEGEVALPVVDDEGEDGQGEEGDDEMKEGDRAFWESLKSECREYLDLLKGDGALETCACKKCAFRAFTERRYLRHHVETYHTEERSYTACNTDVQLKIARAIFNQRRVCSILQPEASPHDLLSASAALIRDWVAPSEETLAVLKRSNELPLVTVWTEDGAVMKLKTQTGPTRRLSFKVYYTAGFQDLLTSIVLRRKFHLASVMQDLAATWAMNNQAVLLFGRQGYESICELVENIFTSPESAVVAMRKKVLDAAVANGEFKCISHDATFKAAFAIIGQTPMSQRAGEVHALHTFVAQSGLCLGWSGQRTEGEHDFAQALAELLPEGAIPQVEYILSDSPSEYFLSHLPNCRGVAEDPVHLSMRIDGCTNERRTALSWRVLKLHKKFQQPAPPDWEIHHGEPMRIPEWDSVRLGRAFTDAQWEAYLEKPFTSVREYVGALRRIAQTYPQTLTRKDLKGVTVLQHLQRAGSHFFYTQNVAVFRRLHPGALMNTMRNEAIHRQVKDWGRCVYQCHRERVVLAGKIFGVYKALAHSCQPCTVSLREGWRVALIAGALSKGLTPQFQSGGPVAIRDRDQLRTPVIALSSADAERRADRRASKRERAADQRAIHESRKAA</sequence>
<feature type="compositionally biased region" description="Low complexity" evidence="2">
    <location>
        <begin position="1124"/>
        <end position="1141"/>
    </location>
</feature>
<feature type="compositionally biased region" description="Low complexity" evidence="2">
    <location>
        <begin position="1101"/>
        <end position="1115"/>
    </location>
</feature>
<reference evidence="4" key="1">
    <citation type="submission" date="2023-10" db="EMBL/GenBank/DDBJ databases">
        <authorList>
            <person name="Chen Y."/>
            <person name="Shah S."/>
            <person name="Dougan E. K."/>
            <person name="Thang M."/>
            <person name="Chan C."/>
        </authorList>
    </citation>
    <scope>NUCLEOTIDE SEQUENCE [LARGE SCALE GENOMIC DNA]</scope>
</reference>
<proteinExistence type="predicted"/>
<feature type="non-terminal residue" evidence="4">
    <location>
        <position position="2909"/>
    </location>
</feature>
<protein>
    <recommendedName>
        <fullName evidence="3">Bacteriophage/plasmid primase P4 C-terminal domain-containing protein</fullName>
    </recommendedName>
</protein>
<accession>A0ABN9VGM0</accession>
<dbReference type="Proteomes" id="UP001189429">
    <property type="component" value="Unassembled WGS sequence"/>
</dbReference>
<feature type="region of interest" description="Disordered" evidence="2">
    <location>
        <begin position="329"/>
        <end position="417"/>
    </location>
</feature>
<feature type="region of interest" description="Disordered" evidence="2">
    <location>
        <begin position="1045"/>
        <end position="1167"/>
    </location>
</feature>
<feature type="compositionally biased region" description="Polar residues" evidence="2">
    <location>
        <begin position="384"/>
        <end position="394"/>
    </location>
</feature>
<evidence type="ECO:0000259" key="3">
    <source>
        <dbReference type="Pfam" id="PF08706"/>
    </source>
</evidence>
<comment type="caution">
    <text evidence="4">The sequence shown here is derived from an EMBL/GenBank/DDBJ whole genome shotgun (WGS) entry which is preliminary data.</text>
</comment>
<evidence type="ECO:0000313" key="4">
    <source>
        <dbReference type="EMBL" id="CAK0872340.1"/>
    </source>
</evidence>
<feature type="compositionally biased region" description="Low complexity" evidence="2">
    <location>
        <begin position="358"/>
        <end position="381"/>
    </location>
</feature>
<dbReference type="PANTHER" id="PTHR35372">
    <property type="entry name" value="ATP BINDING PROTEIN-RELATED"/>
    <property type="match status" value="1"/>
</dbReference>
<dbReference type="InterPro" id="IPR051620">
    <property type="entry name" value="ORF904-like_C"/>
</dbReference>
<feature type="region of interest" description="Disordered" evidence="2">
    <location>
        <begin position="837"/>
        <end position="857"/>
    </location>
</feature>
<dbReference type="EMBL" id="CAUYUJ010017161">
    <property type="protein sequence ID" value="CAK0872340.1"/>
    <property type="molecule type" value="Genomic_DNA"/>
</dbReference>
<evidence type="ECO:0000313" key="5">
    <source>
        <dbReference type="Proteomes" id="UP001189429"/>
    </source>
</evidence>